<dbReference type="Gene3D" id="1.10.443.10">
    <property type="entry name" value="Intergrase catalytic core"/>
    <property type="match status" value="1"/>
</dbReference>
<dbReference type="InterPro" id="IPR050090">
    <property type="entry name" value="Tyrosine_recombinase_XerCD"/>
</dbReference>
<evidence type="ECO:0000256" key="3">
    <source>
        <dbReference type="ARBA" id="ARBA00022490"/>
    </source>
</evidence>
<feature type="active site" evidence="10">
    <location>
        <position position="244"/>
    </location>
</feature>
<dbReference type="InterPro" id="IPR013762">
    <property type="entry name" value="Integrase-like_cat_sf"/>
</dbReference>
<feature type="active site" evidence="10">
    <location>
        <position position="270"/>
    </location>
</feature>
<dbReference type="InterPro" id="IPR010998">
    <property type="entry name" value="Integrase_recombinase_N"/>
</dbReference>
<dbReference type="CDD" id="cd00798">
    <property type="entry name" value="INT_XerDC_C"/>
    <property type="match status" value="1"/>
</dbReference>
<evidence type="ECO:0000256" key="8">
    <source>
        <dbReference type="ARBA" id="ARBA00023172"/>
    </source>
</evidence>
<evidence type="ECO:0000256" key="10">
    <source>
        <dbReference type="HAMAP-Rule" id="MF_01808"/>
    </source>
</evidence>
<dbReference type="GO" id="GO:0005737">
    <property type="term" value="C:cytoplasm"/>
    <property type="evidence" value="ECO:0007669"/>
    <property type="project" value="UniProtKB-SubCell"/>
</dbReference>
<dbReference type="InterPro" id="IPR002104">
    <property type="entry name" value="Integrase_catalytic"/>
</dbReference>
<feature type="active site" evidence="10">
    <location>
        <position position="174"/>
    </location>
</feature>
<dbReference type="GO" id="GO:0007059">
    <property type="term" value="P:chromosome segregation"/>
    <property type="evidence" value="ECO:0007669"/>
    <property type="project" value="UniProtKB-UniRule"/>
</dbReference>
<evidence type="ECO:0000256" key="7">
    <source>
        <dbReference type="ARBA" id="ARBA00023125"/>
    </source>
</evidence>
<evidence type="ECO:0000256" key="1">
    <source>
        <dbReference type="ARBA" id="ARBA00004496"/>
    </source>
</evidence>
<accession>F6B6J9</accession>
<dbReference type="NCBIfam" id="NF001399">
    <property type="entry name" value="PRK00283.1"/>
    <property type="match status" value="1"/>
</dbReference>
<dbReference type="NCBIfam" id="NF040815">
    <property type="entry name" value="recomb_XerA_Arch"/>
    <property type="match status" value="1"/>
</dbReference>
<dbReference type="PROSITE" id="PS51900">
    <property type="entry name" value="CB"/>
    <property type="match status" value="1"/>
</dbReference>
<comment type="subunit">
    <text evidence="10">Forms a cyclic heterotetrameric complex composed of two molecules of XerC and two molecules of XerD.</text>
</comment>
<dbReference type="InterPro" id="IPR011931">
    <property type="entry name" value="Recomb_XerC"/>
</dbReference>
<comment type="function">
    <text evidence="10">Site-specific tyrosine recombinase, which acts by catalyzing the cutting and rejoining of the recombining DNA molecules. The XerC-XerD complex is essential to convert dimers of the bacterial chromosome into monomers to permit their segregation at cell division. It also contributes to the segregational stability of plasmids.</text>
</comment>
<dbReference type="SUPFAM" id="SSF56349">
    <property type="entry name" value="DNA breaking-rejoining enzymes"/>
    <property type="match status" value="1"/>
</dbReference>
<keyword evidence="3 10" id="KW-0963">Cytoplasm</keyword>
<dbReference type="Gene3D" id="1.10.150.130">
    <property type="match status" value="1"/>
</dbReference>
<keyword evidence="15" id="KW-1185">Reference proteome</keyword>
<keyword evidence="5 10" id="KW-0159">Chromosome partition</keyword>
<dbReference type="InterPro" id="IPR023009">
    <property type="entry name" value="Tyrosine_recombinase_XerC/XerD"/>
</dbReference>
<name>F6B6J9_DESCC</name>
<evidence type="ECO:0000259" key="13">
    <source>
        <dbReference type="PROSITE" id="PS51900"/>
    </source>
</evidence>
<dbReference type="KEGG" id="dca:Desca_1518"/>
<feature type="domain" description="Core-binding (CB)" evidence="13">
    <location>
        <begin position="1"/>
        <end position="90"/>
    </location>
</feature>
<organism evidence="14 15">
    <name type="scientific">Desulfotomaculum nigrificans (strain DSM 14880 / VKM B-2319 / CO-1-SRB)</name>
    <name type="common">Desulfotomaculum carboxydivorans</name>
    <dbReference type="NCBI Taxonomy" id="868595"/>
    <lineage>
        <taxon>Bacteria</taxon>
        <taxon>Bacillati</taxon>
        <taxon>Bacillota</taxon>
        <taxon>Clostridia</taxon>
        <taxon>Eubacteriales</taxon>
        <taxon>Desulfotomaculaceae</taxon>
        <taxon>Desulfotomaculum</taxon>
    </lineage>
</organism>
<keyword evidence="6 10" id="KW-0229">DNA integration</keyword>
<reference evidence="14 15" key="1">
    <citation type="submission" date="2011-05" db="EMBL/GenBank/DDBJ databases">
        <title>Complete sequence of Desulfotomaculum carboxydivorans CO-1-SRB.</title>
        <authorList>
            <consortium name="US DOE Joint Genome Institute"/>
            <person name="Lucas S."/>
            <person name="Han J."/>
            <person name="Lapidus A."/>
            <person name="Cheng J.-F."/>
            <person name="Goodwin L."/>
            <person name="Pitluck S."/>
            <person name="Peters L."/>
            <person name="Mikhailova N."/>
            <person name="Lu M."/>
            <person name="Han C."/>
            <person name="Tapia R."/>
            <person name="Land M."/>
            <person name="Hauser L."/>
            <person name="Kyrpides N."/>
            <person name="Ivanova N."/>
            <person name="Pagani I."/>
            <person name="Stams A."/>
            <person name="Plugge C."/>
            <person name="Muyzer G."/>
            <person name="Kuever J."/>
            <person name="Parshina S."/>
            <person name="Ivanova A."/>
            <person name="Nazina T."/>
            <person name="Woyke T."/>
        </authorList>
    </citation>
    <scope>NUCLEOTIDE SEQUENCE [LARGE SCALE GENOMIC DNA]</scope>
    <source>
        <strain evidence="15">DSM 14880 / VKM B-2319 / CO-1-SRB</strain>
    </source>
</reference>
<dbReference type="HOGENOM" id="CLU_027562_9_6_9"/>
<keyword evidence="4 10" id="KW-0132">Cell division</keyword>
<evidence type="ECO:0000256" key="5">
    <source>
        <dbReference type="ARBA" id="ARBA00022829"/>
    </source>
</evidence>
<evidence type="ECO:0000256" key="6">
    <source>
        <dbReference type="ARBA" id="ARBA00022908"/>
    </source>
</evidence>
<dbReference type="GO" id="GO:0006313">
    <property type="term" value="P:DNA transposition"/>
    <property type="evidence" value="ECO:0007669"/>
    <property type="project" value="UniProtKB-UniRule"/>
</dbReference>
<evidence type="ECO:0000256" key="2">
    <source>
        <dbReference type="ARBA" id="ARBA00006657"/>
    </source>
</evidence>
<evidence type="ECO:0000256" key="9">
    <source>
        <dbReference type="ARBA" id="ARBA00023306"/>
    </source>
</evidence>
<keyword evidence="7 10" id="KW-0238">DNA-binding</keyword>
<dbReference type="GO" id="GO:0051301">
    <property type="term" value="P:cell division"/>
    <property type="evidence" value="ECO:0007669"/>
    <property type="project" value="UniProtKB-UniRule"/>
</dbReference>
<dbReference type="Pfam" id="PF00589">
    <property type="entry name" value="Phage_integrase"/>
    <property type="match status" value="1"/>
</dbReference>
<dbReference type="HAMAP" id="MF_01808">
    <property type="entry name" value="Recomb_XerC_XerD"/>
    <property type="match status" value="1"/>
</dbReference>
<sequence length="300" mass="34899">MYNLVDHFINFLKVQKNFSDHTIEAYQKDLFEGIDFFSTVLNVCDEKLHPSQIDSRLFRNFLSHMQERNLQRSTIARRLAAWRTFFRFLYREGLVQTNPLLRMANPKQEKRLPKFLYQDEAKELVESPGNTPLGVRDRSLLELLYATGIRVSELVALDLYHLDLSRGYLRVWGKGSKERLVPIHDRAVAALKRYLTEARPKLAQPDCPAVFVNYKGSRLSDRGVRKLIDKYCQQLGLTKNISPHVIRHSFATHLLDNGADLRSVQELLGHVSLSTTQIYTHVTKQKLKKIYHLSHPRAKF</sequence>
<proteinExistence type="inferred from homology"/>
<dbReference type="RefSeq" id="WP_013810224.1">
    <property type="nucleotide sequence ID" value="NC_015565.1"/>
</dbReference>
<comment type="similarity">
    <text evidence="2 10">Belongs to the 'phage' integrase family. XerC subfamily.</text>
</comment>
<keyword evidence="9 10" id="KW-0131">Cell cycle</keyword>
<dbReference type="AlphaFoldDB" id="F6B6J9"/>
<evidence type="ECO:0000313" key="14">
    <source>
        <dbReference type="EMBL" id="AEF94373.1"/>
    </source>
</evidence>
<dbReference type="PANTHER" id="PTHR30349:SF77">
    <property type="entry name" value="TYROSINE RECOMBINASE XERC"/>
    <property type="match status" value="1"/>
</dbReference>
<protein>
    <recommendedName>
        <fullName evidence="10 11">Tyrosine recombinase XerC</fullName>
    </recommendedName>
</protein>
<gene>
    <name evidence="10" type="primary">xerC</name>
    <name evidence="14" type="ordered locus">Desca_1518</name>
</gene>
<dbReference type="GO" id="GO:0003677">
    <property type="term" value="F:DNA binding"/>
    <property type="evidence" value="ECO:0007669"/>
    <property type="project" value="UniProtKB-UniRule"/>
</dbReference>
<keyword evidence="8 10" id="KW-0233">DNA recombination</keyword>
<evidence type="ECO:0000256" key="11">
    <source>
        <dbReference type="NCBIfam" id="TIGR02224"/>
    </source>
</evidence>
<dbReference type="InterPro" id="IPR004107">
    <property type="entry name" value="Integrase_SAM-like_N"/>
</dbReference>
<dbReference type="NCBIfam" id="TIGR02224">
    <property type="entry name" value="recomb_XerC"/>
    <property type="match status" value="1"/>
</dbReference>
<feature type="domain" description="Tyr recombinase" evidence="12">
    <location>
        <begin position="111"/>
        <end position="292"/>
    </location>
</feature>
<dbReference type="InterPro" id="IPR044068">
    <property type="entry name" value="CB"/>
</dbReference>
<dbReference type="eggNOG" id="COG4974">
    <property type="taxonomic scope" value="Bacteria"/>
</dbReference>
<feature type="active site" evidence="10">
    <location>
        <position position="247"/>
    </location>
</feature>
<evidence type="ECO:0000313" key="15">
    <source>
        <dbReference type="Proteomes" id="UP000009226"/>
    </source>
</evidence>
<evidence type="ECO:0000259" key="12">
    <source>
        <dbReference type="PROSITE" id="PS51898"/>
    </source>
</evidence>
<feature type="active site" description="O-(3'-phospho-DNA)-tyrosine intermediate" evidence="10">
    <location>
        <position position="279"/>
    </location>
</feature>
<dbReference type="PANTHER" id="PTHR30349">
    <property type="entry name" value="PHAGE INTEGRASE-RELATED"/>
    <property type="match status" value="1"/>
</dbReference>
<dbReference type="GO" id="GO:0009037">
    <property type="term" value="F:tyrosine-based site-specific recombinase activity"/>
    <property type="evidence" value="ECO:0007669"/>
    <property type="project" value="UniProtKB-UniRule"/>
</dbReference>
<dbReference type="STRING" id="868595.Desca_1518"/>
<dbReference type="EMBL" id="CP002736">
    <property type="protein sequence ID" value="AEF94373.1"/>
    <property type="molecule type" value="Genomic_DNA"/>
</dbReference>
<evidence type="ECO:0000256" key="4">
    <source>
        <dbReference type="ARBA" id="ARBA00022618"/>
    </source>
</evidence>
<feature type="active site" evidence="10">
    <location>
        <position position="150"/>
    </location>
</feature>
<dbReference type="InterPro" id="IPR011010">
    <property type="entry name" value="DNA_brk_join_enz"/>
</dbReference>
<dbReference type="Proteomes" id="UP000009226">
    <property type="component" value="Chromosome"/>
</dbReference>
<dbReference type="PROSITE" id="PS51898">
    <property type="entry name" value="TYR_RECOMBINASE"/>
    <property type="match status" value="1"/>
</dbReference>
<dbReference type="Pfam" id="PF02899">
    <property type="entry name" value="Phage_int_SAM_1"/>
    <property type="match status" value="1"/>
</dbReference>
<comment type="subcellular location">
    <subcellularLocation>
        <location evidence="1 10">Cytoplasm</location>
    </subcellularLocation>
</comment>